<dbReference type="InterPro" id="IPR000504">
    <property type="entry name" value="RRM_dom"/>
</dbReference>
<organism evidence="3 4">
    <name type="scientific">Zingiber officinale</name>
    <name type="common">Ginger</name>
    <name type="synonym">Amomum zingiber</name>
    <dbReference type="NCBI Taxonomy" id="94328"/>
    <lineage>
        <taxon>Eukaryota</taxon>
        <taxon>Viridiplantae</taxon>
        <taxon>Streptophyta</taxon>
        <taxon>Embryophyta</taxon>
        <taxon>Tracheophyta</taxon>
        <taxon>Spermatophyta</taxon>
        <taxon>Magnoliopsida</taxon>
        <taxon>Liliopsida</taxon>
        <taxon>Zingiberales</taxon>
        <taxon>Zingiberaceae</taxon>
        <taxon>Zingiber</taxon>
    </lineage>
</organism>
<keyword evidence="4" id="KW-1185">Reference proteome</keyword>
<dbReference type="Proteomes" id="UP000734854">
    <property type="component" value="Unassembled WGS sequence"/>
</dbReference>
<dbReference type="Gene3D" id="3.30.70.330">
    <property type="match status" value="1"/>
</dbReference>
<sequence length="250" mass="27045">MIICRIMSAGGYTVQVINLSPAATERDLYDFFSFSGAVEHIEIIRSEDHPSTAYVTFKEIHALQTAVLLSGATIIDQPVCITSLGHYDEACSFWDQPSWKVEDDTEFSTARGDHFRTTPREAVTMAQDVVVRMLSTGYQLSKDALSRARAFDESHQVSATAAAKVADLSKRVGLTDTIYAGVDAVRSVDERYHVSETTRTVVSATGRTAAAVTNTVVSSSYFSAGALLVSDVLNRAAKAAADLAKHGNQK</sequence>
<dbReference type="SMART" id="SM00360">
    <property type="entry name" value="RRM"/>
    <property type="match status" value="1"/>
</dbReference>
<dbReference type="InterPro" id="IPR012677">
    <property type="entry name" value="Nucleotide-bd_a/b_plait_sf"/>
</dbReference>
<dbReference type="Pfam" id="PF00076">
    <property type="entry name" value="RRM_1"/>
    <property type="match status" value="1"/>
</dbReference>
<dbReference type="SUPFAM" id="SSF54928">
    <property type="entry name" value="RNA-binding domain, RBD"/>
    <property type="match status" value="1"/>
</dbReference>
<dbReference type="PROSITE" id="PS50102">
    <property type="entry name" value="RRM"/>
    <property type="match status" value="1"/>
</dbReference>
<dbReference type="AlphaFoldDB" id="A0A8J5CVF4"/>
<accession>A0A8J5CVF4</accession>
<evidence type="ECO:0000313" key="4">
    <source>
        <dbReference type="Proteomes" id="UP000734854"/>
    </source>
</evidence>
<proteinExistence type="predicted"/>
<feature type="domain" description="RRM" evidence="2">
    <location>
        <begin position="12"/>
        <end position="81"/>
    </location>
</feature>
<keyword evidence="1" id="KW-0694">RNA-binding</keyword>
<dbReference type="InterPro" id="IPR035979">
    <property type="entry name" value="RBD_domain_sf"/>
</dbReference>
<dbReference type="PANTHER" id="PTHR32343">
    <property type="entry name" value="SERINE/ARGININE-RICH SPLICING FACTOR"/>
    <property type="match status" value="1"/>
</dbReference>
<name>A0A8J5CVF4_ZINOF</name>
<evidence type="ECO:0000256" key="1">
    <source>
        <dbReference type="PROSITE-ProRule" id="PRU00176"/>
    </source>
</evidence>
<evidence type="ECO:0000259" key="2">
    <source>
        <dbReference type="PROSITE" id="PS50102"/>
    </source>
</evidence>
<dbReference type="PANTHER" id="PTHR32343:SF26">
    <property type="entry name" value="RNA-BINDING (RRM_RBD_RNP MOTIFS) FAMILY PROTEIN"/>
    <property type="match status" value="1"/>
</dbReference>
<dbReference type="EMBL" id="JACMSC010000020">
    <property type="protein sequence ID" value="KAG6471356.1"/>
    <property type="molecule type" value="Genomic_DNA"/>
</dbReference>
<dbReference type="GO" id="GO:0003723">
    <property type="term" value="F:RNA binding"/>
    <property type="evidence" value="ECO:0007669"/>
    <property type="project" value="UniProtKB-UniRule"/>
</dbReference>
<protein>
    <recommendedName>
        <fullName evidence="2">RRM domain-containing protein</fullName>
    </recommendedName>
</protein>
<gene>
    <name evidence="3" type="ORF">ZIOFF_068797</name>
</gene>
<comment type="caution">
    <text evidence="3">The sequence shown here is derived from an EMBL/GenBank/DDBJ whole genome shotgun (WGS) entry which is preliminary data.</text>
</comment>
<evidence type="ECO:0000313" key="3">
    <source>
        <dbReference type="EMBL" id="KAG6471356.1"/>
    </source>
</evidence>
<reference evidence="3 4" key="1">
    <citation type="submission" date="2020-08" db="EMBL/GenBank/DDBJ databases">
        <title>Plant Genome Project.</title>
        <authorList>
            <person name="Zhang R.-G."/>
        </authorList>
    </citation>
    <scope>NUCLEOTIDE SEQUENCE [LARGE SCALE GENOMIC DNA]</scope>
    <source>
        <tissue evidence="3">Rhizome</tissue>
    </source>
</reference>